<dbReference type="Proteomes" id="UP001562457">
    <property type="component" value="Unassembled WGS sequence"/>
</dbReference>
<protein>
    <submittedName>
        <fullName evidence="2">Uncharacterized protein</fullName>
    </submittedName>
</protein>
<evidence type="ECO:0000256" key="1">
    <source>
        <dbReference type="SAM" id="Coils"/>
    </source>
</evidence>
<name>A0ABQ0D6I2_9HELI</name>
<evidence type="ECO:0000313" key="2">
    <source>
        <dbReference type="EMBL" id="GAB0173830.1"/>
    </source>
</evidence>
<sequence length="76" mass="9084">MAYPLQTLSNQAARRWYNDALKTRESLIRNIQDLRQQAEKLYVLRNTIKQQARELMRDRIMACILNINPYAKNKAF</sequence>
<keyword evidence="1" id="KW-0175">Coiled coil</keyword>
<keyword evidence="3" id="KW-1185">Reference proteome</keyword>
<evidence type="ECO:0000313" key="3">
    <source>
        <dbReference type="Proteomes" id="UP001562457"/>
    </source>
</evidence>
<dbReference type="EMBL" id="BAAFHN010000066">
    <property type="protein sequence ID" value="GAB0173830.1"/>
    <property type="molecule type" value="Genomic_DNA"/>
</dbReference>
<proteinExistence type="predicted"/>
<feature type="coiled-coil region" evidence="1">
    <location>
        <begin position="17"/>
        <end position="51"/>
    </location>
</feature>
<accession>A0ABQ0D6I2</accession>
<dbReference type="RefSeq" id="WP_369607803.1">
    <property type="nucleotide sequence ID" value="NZ_BAAFHN010000066.1"/>
</dbReference>
<gene>
    <name evidence="2" type="ORF">NHP164001_18520</name>
</gene>
<reference evidence="2 3" key="1">
    <citation type="submission" date="2024-06" db="EMBL/GenBank/DDBJ databases">
        <title>Draft genome sequence of Helicobacter trogontum NHP16-4001.</title>
        <authorList>
            <person name="Rimbara E."/>
            <person name="Suzuki M."/>
        </authorList>
    </citation>
    <scope>NUCLEOTIDE SEQUENCE [LARGE SCALE GENOMIC DNA]</scope>
    <source>
        <strain evidence="2 3">NHP16-4001</strain>
    </source>
</reference>
<comment type="caution">
    <text evidence="2">The sequence shown here is derived from an EMBL/GenBank/DDBJ whole genome shotgun (WGS) entry which is preliminary data.</text>
</comment>
<organism evidence="2 3">
    <name type="scientific">Helicobacter trogontum</name>
    <dbReference type="NCBI Taxonomy" id="50960"/>
    <lineage>
        <taxon>Bacteria</taxon>
        <taxon>Pseudomonadati</taxon>
        <taxon>Campylobacterota</taxon>
        <taxon>Epsilonproteobacteria</taxon>
        <taxon>Campylobacterales</taxon>
        <taxon>Helicobacteraceae</taxon>
        <taxon>Helicobacter</taxon>
    </lineage>
</organism>